<keyword evidence="3" id="KW-1185">Reference proteome</keyword>
<evidence type="ECO:0000313" key="3">
    <source>
        <dbReference type="Proteomes" id="UP001190700"/>
    </source>
</evidence>
<sequence length="141" mass="14841">MEKCCEEMCTTPTDARQEILVDVAHFREVISAPESFGSPTRPRRVQYADGGVERLNLDGKIYRAMDGKAGTEDSGEWDARRVGVMAASGETPRKSEFPSLPTPATSGPKSESPPPAAMAQQTNALDDPGGATSAATAASAL</sequence>
<comment type="caution">
    <text evidence="2">The sequence shown here is derived from an EMBL/GenBank/DDBJ whole genome shotgun (WGS) entry which is preliminary data.</text>
</comment>
<proteinExistence type="predicted"/>
<feature type="compositionally biased region" description="Basic and acidic residues" evidence="1">
    <location>
        <begin position="67"/>
        <end position="81"/>
    </location>
</feature>
<evidence type="ECO:0000313" key="2">
    <source>
        <dbReference type="EMBL" id="KAK3286697.1"/>
    </source>
</evidence>
<organism evidence="2 3">
    <name type="scientific">Cymbomonas tetramitiformis</name>
    <dbReference type="NCBI Taxonomy" id="36881"/>
    <lineage>
        <taxon>Eukaryota</taxon>
        <taxon>Viridiplantae</taxon>
        <taxon>Chlorophyta</taxon>
        <taxon>Pyramimonadophyceae</taxon>
        <taxon>Pyramimonadales</taxon>
        <taxon>Pyramimonadaceae</taxon>
        <taxon>Cymbomonas</taxon>
    </lineage>
</organism>
<dbReference type="Proteomes" id="UP001190700">
    <property type="component" value="Unassembled WGS sequence"/>
</dbReference>
<evidence type="ECO:0000256" key="1">
    <source>
        <dbReference type="SAM" id="MobiDB-lite"/>
    </source>
</evidence>
<gene>
    <name evidence="2" type="ORF">CYMTET_5764</name>
</gene>
<dbReference type="EMBL" id="LGRX02001189">
    <property type="protein sequence ID" value="KAK3286697.1"/>
    <property type="molecule type" value="Genomic_DNA"/>
</dbReference>
<feature type="region of interest" description="Disordered" evidence="1">
    <location>
        <begin position="67"/>
        <end position="141"/>
    </location>
</feature>
<accession>A0AAE0LIR2</accession>
<reference evidence="2 3" key="1">
    <citation type="journal article" date="2015" name="Genome Biol. Evol.">
        <title>Comparative Genomics of a Bacterivorous Green Alga Reveals Evolutionary Causalities and Consequences of Phago-Mixotrophic Mode of Nutrition.</title>
        <authorList>
            <person name="Burns J.A."/>
            <person name="Paasch A."/>
            <person name="Narechania A."/>
            <person name="Kim E."/>
        </authorList>
    </citation>
    <scope>NUCLEOTIDE SEQUENCE [LARGE SCALE GENOMIC DNA]</scope>
    <source>
        <strain evidence="2 3">PLY_AMNH</strain>
    </source>
</reference>
<name>A0AAE0LIR2_9CHLO</name>
<protein>
    <submittedName>
        <fullName evidence="2">Uncharacterized protein</fullName>
    </submittedName>
</protein>
<dbReference type="AlphaFoldDB" id="A0AAE0LIR2"/>
<feature type="compositionally biased region" description="Low complexity" evidence="1">
    <location>
        <begin position="129"/>
        <end position="141"/>
    </location>
</feature>